<dbReference type="Gene3D" id="3.40.50.720">
    <property type="entry name" value="NAD(P)-binding Rossmann-like Domain"/>
    <property type="match status" value="1"/>
</dbReference>
<evidence type="ECO:0000259" key="3">
    <source>
        <dbReference type="SMART" id="SM00829"/>
    </source>
</evidence>
<keyword evidence="1 4" id="KW-0560">Oxidoreductase</keyword>
<dbReference type="InterPro" id="IPR013154">
    <property type="entry name" value="ADH-like_N"/>
</dbReference>
<dbReference type="Pfam" id="PF08240">
    <property type="entry name" value="ADH_N"/>
    <property type="match status" value="1"/>
</dbReference>
<accession>A0A517WM37</accession>
<evidence type="ECO:0000256" key="1">
    <source>
        <dbReference type="ARBA" id="ARBA00023002"/>
    </source>
</evidence>
<proteinExistence type="inferred from homology"/>
<dbReference type="InterPro" id="IPR002328">
    <property type="entry name" value="ADH_Zn_CS"/>
</dbReference>
<keyword evidence="2" id="KW-0479">Metal-binding</keyword>
<name>A0A517WM37_9PLAN</name>
<comment type="cofactor">
    <cofactor evidence="2">
        <name>Zn(2+)</name>
        <dbReference type="ChEBI" id="CHEBI:29105"/>
    </cofactor>
</comment>
<organism evidence="4 5">
    <name type="scientific">Gimesia chilikensis</name>
    <dbReference type="NCBI Taxonomy" id="2605989"/>
    <lineage>
        <taxon>Bacteria</taxon>
        <taxon>Pseudomonadati</taxon>
        <taxon>Planctomycetota</taxon>
        <taxon>Planctomycetia</taxon>
        <taxon>Planctomycetales</taxon>
        <taxon>Planctomycetaceae</taxon>
        <taxon>Gimesia</taxon>
    </lineage>
</organism>
<sequence length="346" mass="37205">MSQVESMQTAVVNYAPEADSVELQEIPVPEIGPDEVLLEVAAVGVCGSDLHQWTADHSWPVNYPVVLGHEFAGTISRTGELVRNWSIGDRVVSETAAIIDPDNPLSREGRYNLDPTRKGFGYGVNGAMTSFVRVPARCLHHVPDSLPLEKAALTEPCCVAFNAVVMNGDIQPGDRVVVFGPGPIGLLCAAMARLQGAEVAVVGLERDQGRLEIAAREYGCEPIIAGLDEWSLAVDGLGVNGVVDAAGVSVTLKKSLEIVRPGGWISKVGWGPQPLGFSLDPLVQKNIRLQGSFSHNWPIWERVIRLLTTGQLNIDPIIGGTWSLSDWHTAFETMHSGEIVKAVLTP</sequence>
<dbReference type="InterPro" id="IPR020843">
    <property type="entry name" value="ER"/>
</dbReference>
<dbReference type="Proteomes" id="UP000320722">
    <property type="component" value="Chromosome"/>
</dbReference>
<evidence type="ECO:0000313" key="4">
    <source>
        <dbReference type="EMBL" id="QDU06300.1"/>
    </source>
</evidence>
<dbReference type="EMBL" id="CP036347">
    <property type="protein sequence ID" value="QDU06300.1"/>
    <property type="molecule type" value="Genomic_DNA"/>
</dbReference>
<dbReference type="RefSeq" id="WP_197999578.1">
    <property type="nucleotide sequence ID" value="NZ_CP036347.1"/>
</dbReference>
<dbReference type="InterPro" id="IPR013149">
    <property type="entry name" value="ADH-like_C"/>
</dbReference>
<dbReference type="GO" id="GO:0016616">
    <property type="term" value="F:oxidoreductase activity, acting on the CH-OH group of donors, NAD or NADP as acceptor"/>
    <property type="evidence" value="ECO:0007669"/>
    <property type="project" value="UniProtKB-ARBA"/>
</dbReference>
<dbReference type="Gene3D" id="3.90.180.10">
    <property type="entry name" value="Medium-chain alcohol dehydrogenases, catalytic domain"/>
    <property type="match status" value="1"/>
</dbReference>
<dbReference type="PANTHER" id="PTHR43189">
    <property type="entry name" value="ZINC-TYPE ALCOHOL DEHYDROGENASE-LIKE PROTEIN C1198.01-RELATED"/>
    <property type="match status" value="1"/>
</dbReference>
<evidence type="ECO:0000313" key="5">
    <source>
        <dbReference type="Proteomes" id="UP000320722"/>
    </source>
</evidence>
<dbReference type="PANTHER" id="PTHR43189:SF1">
    <property type="entry name" value="ZINC-TYPE ALCOHOL DEHYDROGENASE-LIKE PROTEIN C1198.01"/>
    <property type="match status" value="1"/>
</dbReference>
<dbReference type="Pfam" id="PF00107">
    <property type="entry name" value="ADH_zinc_N"/>
    <property type="match status" value="1"/>
</dbReference>
<dbReference type="CDD" id="cd08258">
    <property type="entry name" value="Zn_ADH4"/>
    <property type="match status" value="1"/>
</dbReference>
<dbReference type="SUPFAM" id="SSF51735">
    <property type="entry name" value="NAD(P)-binding Rossmann-fold domains"/>
    <property type="match status" value="1"/>
</dbReference>
<evidence type="ECO:0000256" key="2">
    <source>
        <dbReference type="RuleBase" id="RU361277"/>
    </source>
</evidence>
<reference evidence="4 5" key="1">
    <citation type="submission" date="2019-02" db="EMBL/GenBank/DDBJ databases">
        <title>Deep-cultivation of Planctomycetes and their phenomic and genomic characterization uncovers novel biology.</title>
        <authorList>
            <person name="Wiegand S."/>
            <person name="Jogler M."/>
            <person name="Boedeker C."/>
            <person name="Pinto D."/>
            <person name="Vollmers J."/>
            <person name="Rivas-Marin E."/>
            <person name="Kohn T."/>
            <person name="Peeters S.H."/>
            <person name="Heuer A."/>
            <person name="Rast P."/>
            <person name="Oberbeckmann S."/>
            <person name="Bunk B."/>
            <person name="Jeske O."/>
            <person name="Meyerdierks A."/>
            <person name="Storesund J.E."/>
            <person name="Kallscheuer N."/>
            <person name="Luecker S."/>
            <person name="Lage O.M."/>
            <person name="Pohl T."/>
            <person name="Merkel B.J."/>
            <person name="Hornburger P."/>
            <person name="Mueller R.-W."/>
            <person name="Bruemmer F."/>
            <person name="Labrenz M."/>
            <person name="Spormann A.M."/>
            <person name="Op den Camp H."/>
            <person name="Overmann J."/>
            <person name="Amann R."/>
            <person name="Jetten M.S.M."/>
            <person name="Mascher T."/>
            <person name="Medema M.H."/>
            <person name="Devos D.P."/>
            <person name="Kaster A.-K."/>
            <person name="Ovreas L."/>
            <person name="Rohde M."/>
            <person name="Galperin M.Y."/>
            <person name="Jogler C."/>
        </authorList>
    </citation>
    <scope>NUCLEOTIDE SEQUENCE [LARGE SCALE GENOMIC DNA]</scope>
    <source>
        <strain evidence="4 5">V6</strain>
    </source>
</reference>
<dbReference type="InterPro" id="IPR036291">
    <property type="entry name" value="NAD(P)-bd_dom_sf"/>
</dbReference>
<protein>
    <submittedName>
        <fullName evidence="4">D-arabitol-phosphate dehydrogenase</fullName>
        <ecNumber evidence="4">1.1.1.301</ecNumber>
    </submittedName>
</protein>
<dbReference type="SUPFAM" id="SSF50129">
    <property type="entry name" value="GroES-like"/>
    <property type="match status" value="1"/>
</dbReference>
<comment type="similarity">
    <text evidence="2">Belongs to the zinc-containing alcohol dehydrogenase family.</text>
</comment>
<dbReference type="AlphaFoldDB" id="A0A517WM37"/>
<feature type="domain" description="Enoyl reductase (ER)" evidence="3">
    <location>
        <begin position="17"/>
        <end position="344"/>
    </location>
</feature>
<dbReference type="PROSITE" id="PS00059">
    <property type="entry name" value="ADH_ZINC"/>
    <property type="match status" value="1"/>
</dbReference>
<keyword evidence="2" id="KW-0862">Zinc</keyword>
<gene>
    <name evidence="4" type="ORF">V6x_60520</name>
</gene>
<dbReference type="GO" id="GO:0008270">
    <property type="term" value="F:zinc ion binding"/>
    <property type="evidence" value="ECO:0007669"/>
    <property type="project" value="InterPro"/>
</dbReference>
<dbReference type="InterPro" id="IPR011032">
    <property type="entry name" value="GroES-like_sf"/>
</dbReference>
<dbReference type="SMART" id="SM00829">
    <property type="entry name" value="PKS_ER"/>
    <property type="match status" value="1"/>
</dbReference>
<dbReference type="EC" id="1.1.1.301" evidence="4"/>